<organism evidence="1 2">
    <name type="scientific">Spirosoma flavum</name>
    <dbReference type="NCBI Taxonomy" id="2048557"/>
    <lineage>
        <taxon>Bacteria</taxon>
        <taxon>Pseudomonadati</taxon>
        <taxon>Bacteroidota</taxon>
        <taxon>Cytophagia</taxon>
        <taxon>Cytophagales</taxon>
        <taxon>Cytophagaceae</taxon>
        <taxon>Spirosoma</taxon>
    </lineage>
</organism>
<proteinExistence type="predicted"/>
<accession>A0ABW6ABR1</accession>
<dbReference type="Proteomes" id="UP001597512">
    <property type="component" value="Unassembled WGS sequence"/>
</dbReference>
<gene>
    <name evidence="1" type="ORF">ACFS25_02990</name>
</gene>
<evidence type="ECO:0000313" key="1">
    <source>
        <dbReference type="EMBL" id="MFD2932726.1"/>
    </source>
</evidence>
<dbReference type="PROSITE" id="PS51257">
    <property type="entry name" value="PROKAR_LIPOPROTEIN"/>
    <property type="match status" value="1"/>
</dbReference>
<dbReference type="RefSeq" id="WP_381496917.1">
    <property type="nucleotide sequence ID" value="NZ_JBHUOM010000001.1"/>
</dbReference>
<dbReference type="EMBL" id="JBHUOM010000001">
    <property type="protein sequence ID" value="MFD2932726.1"/>
    <property type="molecule type" value="Genomic_DNA"/>
</dbReference>
<comment type="caution">
    <text evidence="1">The sequence shown here is derived from an EMBL/GenBank/DDBJ whole genome shotgun (WGS) entry which is preliminary data.</text>
</comment>
<keyword evidence="2" id="KW-1185">Reference proteome</keyword>
<name>A0ABW6ABR1_9BACT</name>
<evidence type="ECO:0000313" key="2">
    <source>
        <dbReference type="Proteomes" id="UP001597512"/>
    </source>
</evidence>
<reference evidence="2" key="1">
    <citation type="journal article" date="2019" name="Int. J. Syst. Evol. Microbiol.">
        <title>The Global Catalogue of Microorganisms (GCM) 10K type strain sequencing project: providing services to taxonomists for standard genome sequencing and annotation.</title>
        <authorList>
            <consortium name="The Broad Institute Genomics Platform"/>
            <consortium name="The Broad Institute Genome Sequencing Center for Infectious Disease"/>
            <person name="Wu L."/>
            <person name="Ma J."/>
        </authorList>
    </citation>
    <scope>NUCLEOTIDE SEQUENCE [LARGE SCALE GENOMIC DNA]</scope>
    <source>
        <strain evidence="2">KCTC 52490</strain>
    </source>
</reference>
<protein>
    <submittedName>
        <fullName evidence="1">Uncharacterized protein</fullName>
    </submittedName>
</protein>
<sequence>MRTTLIKTATGCLAIVSLIACPFILSDTIAMSSRDAFSTTSTFVKDPTSHAQARPVTFEKNHILARNSSAKVESVSTATAPKVNKEAEKKTISRCWKRLMNMAREIRHAHTKTTK</sequence>